<organism evidence="2">
    <name type="scientific">bioreactor metagenome</name>
    <dbReference type="NCBI Taxonomy" id="1076179"/>
    <lineage>
        <taxon>unclassified sequences</taxon>
        <taxon>metagenomes</taxon>
        <taxon>ecological metagenomes</taxon>
    </lineage>
</organism>
<evidence type="ECO:0000256" key="1">
    <source>
        <dbReference type="SAM" id="MobiDB-lite"/>
    </source>
</evidence>
<protein>
    <submittedName>
        <fullName evidence="2">Uncharacterized protein</fullName>
    </submittedName>
</protein>
<feature type="region of interest" description="Disordered" evidence="1">
    <location>
        <begin position="65"/>
        <end position="101"/>
    </location>
</feature>
<sequence>MLPVASDRGLFGGEAGDEVVLGPLDAGKRVVGAVPPVETDPLHESRHFGRRHHLLVGTLWHPAQDDSADVEDDCGQFHASHPLAPRHEGANRGAGGHTSPQ</sequence>
<evidence type="ECO:0000313" key="2">
    <source>
        <dbReference type="EMBL" id="MPN30677.1"/>
    </source>
</evidence>
<feature type="compositionally biased region" description="Gly residues" evidence="1">
    <location>
        <begin position="92"/>
        <end position="101"/>
    </location>
</feature>
<accession>A0A645GVA3</accession>
<reference evidence="2" key="1">
    <citation type="submission" date="2019-08" db="EMBL/GenBank/DDBJ databases">
        <authorList>
            <person name="Kucharzyk K."/>
            <person name="Murdoch R.W."/>
            <person name="Higgins S."/>
            <person name="Loffler F."/>
        </authorList>
    </citation>
    <scope>NUCLEOTIDE SEQUENCE</scope>
</reference>
<proteinExistence type="predicted"/>
<gene>
    <name evidence="2" type="ORF">SDC9_178148</name>
</gene>
<comment type="caution">
    <text evidence="2">The sequence shown here is derived from an EMBL/GenBank/DDBJ whole genome shotgun (WGS) entry which is preliminary data.</text>
</comment>
<name>A0A645GVA3_9ZZZZ</name>
<dbReference type="EMBL" id="VSSQ01081888">
    <property type="protein sequence ID" value="MPN30677.1"/>
    <property type="molecule type" value="Genomic_DNA"/>
</dbReference>
<dbReference type="AlphaFoldDB" id="A0A645GVA3"/>